<proteinExistence type="predicted"/>
<sequence length="52" mass="6148">MSSHTVSYSPEAEKEASFIYYILNGVRSLERRLFYIRNGVRSLERRRATSLH</sequence>
<evidence type="ECO:0000313" key="1">
    <source>
        <dbReference type="EMBL" id="JAD84180.1"/>
    </source>
</evidence>
<dbReference type="EMBL" id="GBRH01213715">
    <property type="protein sequence ID" value="JAD84180.1"/>
    <property type="molecule type" value="Transcribed_RNA"/>
</dbReference>
<reference evidence="1" key="2">
    <citation type="journal article" date="2015" name="Data Brief">
        <title>Shoot transcriptome of the giant reed, Arundo donax.</title>
        <authorList>
            <person name="Barrero R.A."/>
            <person name="Guerrero F.D."/>
            <person name="Moolhuijzen P."/>
            <person name="Goolsby J.A."/>
            <person name="Tidwell J."/>
            <person name="Bellgard S.E."/>
            <person name="Bellgard M.I."/>
        </authorList>
    </citation>
    <scope>NUCLEOTIDE SEQUENCE</scope>
    <source>
        <tissue evidence="1">Shoot tissue taken approximately 20 cm above the soil surface</tissue>
    </source>
</reference>
<organism evidence="1">
    <name type="scientific">Arundo donax</name>
    <name type="common">Giant reed</name>
    <name type="synonym">Donax arundinaceus</name>
    <dbReference type="NCBI Taxonomy" id="35708"/>
    <lineage>
        <taxon>Eukaryota</taxon>
        <taxon>Viridiplantae</taxon>
        <taxon>Streptophyta</taxon>
        <taxon>Embryophyta</taxon>
        <taxon>Tracheophyta</taxon>
        <taxon>Spermatophyta</taxon>
        <taxon>Magnoliopsida</taxon>
        <taxon>Liliopsida</taxon>
        <taxon>Poales</taxon>
        <taxon>Poaceae</taxon>
        <taxon>PACMAD clade</taxon>
        <taxon>Arundinoideae</taxon>
        <taxon>Arundineae</taxon>
        <taxon>Arundo</taxon>
    </lineage>
</organism>
<accession>A0A0A9DEY1</accession>
<reference evidence="1" key="1">
    <citation type="submission" date="2014-09" db="EMBL/GenBank/DDBJ databases">
        <authorList>
            <person name="Magalhaes I.L.F."/>
            <person name="Oliveira U."/>
            <person name="Santos F.R."/>
            <person name="Vidigal T.H.D.A."/>
            <person name="Brescovit A.D."/>
            <person name="Santos A.J."/>
        </authorList>
    </citation>
    <scope>NUCLEOTIDE SEQUENCE</scope>
    <source>
        <tissue evidence="1">Shoot tissue taken approximately 20 cm above the soil surface</tissue>
    </source>
</reference>
<dbReference type="AlphaFoldDB" id="A0A0A9DEY1"/>
<protein>
    <submittedName>
        <fullName evidence="1">Uncharacterized protein</fullName>
    </submittedName>
</protein>
<name>A0A0A9DEY1_ARUDO</name>